<evidence type="ECO:0000313" key="1">
    <source>
        <dbReference type="EMBL" id="PTQ38890.1"/>
    </source>
</evidence>
<protein>
    <submittedName>
        <fullName evidence="1">Uncharacterized protein</fullName>
    </submittedName>
</protein>
<reference evidence="2" key="1">
    <citation type="journal article" date="2017" name="Cell">
        <title>Insights into land plant evolution garnered from the Marchantia polymorpha genome.</title>
        <authorList>
            <person name="Bowman J.L."/>
            <person name="Kohchi T."/>
            <person name="Yamato K.T."/>
            <person name="Jenkins J."/>
            <person name="Shu S."/>
            <person name="Ishizaki K."/>
            <person name="Yamaoka S."/>
            <person name="Nishihama R."/>
            <person name="Nakamura Y."/>
            <person name="Berger F."/>
            <person name="Adam C."/>
            <person name="Aki S.S."/>
            <person name="Althoff F."/>
            <person name="Araki T."/>
            <person name="Arteaga-Vazquez M.A."/>
            <person name="Balasubrmanian S."/>
            <person name="Barry K."/>
            <person name="Bauer D."/>
            <person name="Boehm C.R."/>
            <person name="Briginshaw L."/>
            <person name="Caballero-Perez J."/>
            <person name="Catarino B."/>
            <person name="Chen F."/>
            <person name="Chiyoda S."/>
            <person name="Chovatia M."/>
            <person name="Davies K.M."/>
            <person name="Delmans M."/>
            <person name="Demura T."/>
            <person name="Dierschke T."/>
            <person name="Dolan L."/>
            <person name="Dorantes-Acosta A.E."/>
            <person name="Eklund D.M."/>
            <person name="Florent S.N."/>
            <person name="Flores-Sandoval E."/>
            <person name="Fujiyama A."/>
            <person name="Fukuzawa H."/>
            <person name="Galik B."/>
            <person name="Grimanelli D."/>
            <person name="Grimwood J."/>
            <person name="Grossniklaus U."/>
            <person name="Hamada T."/>
            <person name="Haseloff J."/>
            <person name="Hetherington A.J."/>
            <person name="Higo A."/>
            <person name="Hirakawa Y."/>
            <person name="Hundley H.N."/>
            <person name="Ikeda Y."/>
            <person name="Inoue K."/>
            <person name="Inoue S.I."/>
            <person name="Ishida S."/>
            <person name="Jia Q."/>
            <person name="Kakita M."/>
            <person name="Kanazawa T."/>
            <person name="Kawai Y."/>
            <person name="Kawashima T."/>
            <person name="Kennedy M."/>
            <person name="Kinose K."/>
            <person name="Kinoshita T."/>
            <person name="Kohara Y."/>
            <person name="Koide E."/>
            <person name="Komatsu K."/>
            <person name="Kopischke S."/>
            <person name="Kubo M."/>
            <person name="Kyozuka J."/>
            <person name="Lagercrantz U."/>
            <person name="Lin S.S."/>
            <person name="Lindquist E."/>
            <person name="Lipzen A.M."/>
            <person name="Lu C.W."/>
            <person name="De Luna E."/>
            <person name="Martienssen R.A."/>
            <person name="Minamino N."/>
            <person name="Mizutani M."/>
            <person name="Mizutani M."/>
            <person name="Mochizuki N."/>
            <person name="Monte I."/>
            <person name="Mosher R."/>
            <person name="Nagasaki H."/>
            <person name="Nakagami H."/>
            <person name="Naramoto S."/>
            <person name="Nishitani K."/>
            <person name="Ohtani M."/>
            <person name="Okamoto T."/>
            <person name="Okumura M."/>
            <person name="Phillips J."/>
            <person name="Pollak B."/>
            <person name="Reinders A."/>
            <person name="Rovekamp M."/>
            <person name="Sano R."/>
            <person name="Sawa S."/>
            <person name="Schmid M.W."/>
            <person name="Shirakawa M."/>
            <person name="Solano R."/>
            <person name="Spunde A."/>
            <person name="Suetsugu N."/>
            <person name="Sugano S."/>
            <person name="Sugiyama A."/>
            <person name="Sun R."/>
            <person name="Suzuki Y."/>
            <person name="Takenaka M."/>
            <person name="Takezawa D."/>
            <person name="Tomogane H."/>
            <person name="Tsuzuki M."/>
            <person name="Ueda T."/>
            <person name="Umeda M."/>
            <person name="Ward J.M."/>
            <person name="Watanabe Y."/>
            <person name="Yazaki K."/>
            <person name="Yokoyama R."/>
            <person name="Yoshitake Y."/>
            <person name="Yotsui I."/>
            <person name="Zachgo S."/>
            <person name="Schmutz J."/>
        </authorList>
    </citation>
    <scope>NUCLEOTIDE SEQUENCE [LARGE SCALE GENOMIC DNA]</scope>
    <source>
        <strain evidence="2">Tak-1</strain>
    </source>
</reference>
<keyword evidence="2" id="KW-1185">Reference proteome</keyword>
<gene>
    <name evidence="1" type="ORF">MARPO_0048s0018</name>
</gene>
<proteinExistence type="predicted"/>
<organism evidence="1 2">
    <name type="scientific">Marchantia polymorpha</name>
    <name type="common">Common liverwort</name>
    <name type="synonym">Marchantia aquatica</name>
    <dbReference type="NCBI Taxonomy" id="3197"/>
    <lineage>
        <taxon>Eukaryota</taxon>
        <taxon>Viridiplantae</taxon>
        <taxon>Streptophyta</taxon>
        <taxon>Embryophyta</taxon>
        <taxon>Marchantiophyta</taxon>
        <taxon>Marchantiopsida</taxon>
        <taxon>Marchantiidae</taxon>
        <taxon>Marchantiales</taxon>
        <taxon>Marchantiaceae</taxon>
        <taxon>Marchantia</taxon>
    </lineage>
</organism>
<dbReference type="EMBL" id="KZ772720">
    <property type="protein sequence ID" value="PTQ38890.1"/>
    <property type="molecule type" value="Genomic_DNA"/>
</dbReference>
<dbReference type="Proteomes" id="UP000244005">
    <property type="component" value="Unassembled WGS sequence"/>
</dbReference>
<name>A0A2R6WYH7_MARPO</name>
<sequence>MDGLDLEKADCSHSARALKFADVNSTRMPDAFRLAVAPARSALRACEKPRPSPAGDIHGLLDMSADGPPLHFTSARKVAHCPSCKGNVLGM</sequence>
<evidence type="ECO:0000313" key="2">
    <source>
        <dbReference type="Proteomes" id="UP000244005"/>
    </source>
</evidence>
<dbReference type="Gramene" id="Mp5g10540.1">
    <property type="protein sequence ID" value="Mp5g10540.1.cds1"/>
    <property type="gene ID" value="Mp5g10540"/>
</dbReference>
<accession>A0A2R6WYH7</accession>
<dbReference type="AlphaFoldDB" id="A0A2R6WYH7"/>